<feature type="compositionally biased region" description="Basic and acidic residues" evidence="1">
    <location>
        <begin position="63"/>
        <end position="98"/>
    </location>
</feature>
<sequence length="143" mass="15917">MGKTHSKTEKKKDGQSCNGTDRTSSVSKGGSASPYNSESGPDRVPDDNLPQESDLIYSCFASMDRRQSEGKEYKRREDSRSHGRSGESSWLRKSERGIAESFSSRAHSDVPRTPRDSAEGVPPRGSPPRDELPSPNLRRKRKH</sequence>
<feature type="compositionally biased region" description="Basic and acidic residues" evidence="1">
    <location>
        <begin position="106"/>
        <end position="118"/>
    </location>
</feature>
<proteinExistence type="predicted"/>
<gene>
    <name evidence="2" type="ORF">MAR_014025</name>
</gene>
<protein>
    <submittedName>
        <fullName evidence="2">Uncharacterized protein</fullName>
    </submittedName>
</protein>
<feature type="region of interest" description="Disordered" evidence="1">
    <location>
        <begin position="1"/>
        <end position="143"/>
    </location>
</feature>
<keyword evidence="3" id="KW-1185">Reference proteome</keyword>
<evidence type="ECO:0000256" key="1">
    <source>
        <dbReference type="SAM" id="MobiDB-lite"/>
    </source>
</evidence>
<evidence type="ECO:0000313" key="3">
    <source>
        <dbReference type="Proteomes" id="UP001164746"/>
    </source>
</evidence>
<reference evidence="2" key="1">
    <citation type="submission" date="2022-11" db="EMBL/GenBank/DDBJ databases">
        <title>Centuries of genome instability and evolution in soft-shell clam transmissible cancer (bioRxiv).</title>
        <authorList>
            <person name="Hart S.F.M."/>
            <person name="Yonemitsu M.A."/>
            <person name="Giersch R.M."/>
            <person name="Beal B.F."/>
            <person name="Arriagada G."/>
            <person name="Davis B.W."/>
            <person name="Ostrander E.A."/>
            <person name="Goff S.P."/>
            <person name="Metzger M.J."/>
        </authorList>
    </citation>
    <scope>NUCLEOTIDE SEQUENCE</scope>
    <source>
        <strain evidence="2">MELC-2E11</strain>
        <tissue evidence="2">Siphon/mantle</tissue>
    </source>
</reference>
<feature type="compositionally biased region" description="Polar residues" evidence="1">
    <location>
        <begin position="15"/>
        <end position="39"/>
    </location>
</feature>
<feature type="compositionally biased region" description="Basic and acidic residues" evidence="1">
    <location>
        <begin position="1"/>
        <end position="14"/>
    </location>
</feature>
<accession>A0ABY7G5I5</accession>
<organism evidence="2 3">
    <name type="scientific">Mya arenaria</name>
    <name type="common">Soft-shell clam</name>
    <dbReference type="NCBI Taxonomy" id="6604"/>
    <lineage>
        <taxon>Eukaryota</taxon>
        <taxon>Metazoa</taxon>
        <taxon>Spiralia</taxon>
        <taxon>Lophotrochozoa</taxon>
        <taxon>Mollusca</taxon>
        <taxon>Bivalvia</taxon>
        <taxon>Autobranchia</taxon>
        <taxon>Heteroconchia</taxon>
        <taxon>Euheterodonta</taxon>
        <taxon>Imparidentia</taxon>
        <taxon>Neoheterodontei</taxon>
        <taxon>Myida</taxon>
        <taxon>Myoidea</taxon>
        <taxon>Myidae</taxon>
        <taxon>Mya</taxon>
    </lineage>
</organism>
<evidence type="ECO:0000313" key="2">
    <source>
        <dbReference type="EMBL" id="WAR28321.1"/>
    </source>
</evidence>
<dbReference type="Proteomes" id="UP001164746">
    <property type="component" value="Chromosome 15"/>
</dbReference>
<dbReference type="EMBL" id="CP111026">
    <property type="protein sequence ID" value="WAR28321.1"/>
    <property type="molecule type" value="Genomic_DNA"/>
</dbReference>
<name>A0ABY7G5I5_MYAAR</name>